<dbReference type="PROSITE" id="PS51257">
    <property type="entry name" value="PROKAR_LIPOPROTEIN"/>
    <property type="match status" value="1"/>
</dbReference>
<dbReference type="RefSeq" id="WP_166053967.1">
    <property type="nucleotide sequence ID" value="NZ_JAAMPJ010000015.1"/>
</dbReference>
<comment type="caution">
    <text evidence="2">The sequence shown here is derived from an EMBL/GenBank/DDBJ whole genome shotgun (WGS) entry which is preliminary data.</text>
</comment>
<evidence type="ECO:0000313" key="2">
    <source>
        <dbReference type="EMBL" id="NGY65139.1"/>
    </source>
</evidence>
<evidence type="ECO:0000256" key="1">
    <source>
        <dbReference type="SAM" id="Phobius"/>
    </source>
</evidence>
<sequence length="322" mass="35850">MSENPERTHGRSKPRAAAYFCCVVAGCVLILAVVVALAITADRLGGGALYFVGLVAAHLICQPVGRHAVVRCWVGFKRNTSADGWSALRADPRRPVLYLRSFLVDDLLARTGETAMDYFRTEEERLARAFARIGPLVAIGRPGEPLPPAGASRVYVGDDWRETVRELLDRSQLVLIGAGRGEGLRWELDQVRATVDPRRVVVLLPFGNWEYDNFRSDVADLFPHPLPDLAPLPDADDHTVRAALHFREDWTAEPVRLSTDRATSLEMALLQQLAPVFAHLDDTRAPTRLQRQRDLRWLALSLAGLVLLLSAVWGLLRVFVLR</sequence>
<organism evidence="2 3">
    <name type="scientific">Lentzea alba</name>
    <dbReference type="NCBI Taxonomy" id="2714351"/>
    <lineage>
        <taxon>Bacteria</taxon>
        <taxon>Bacillati</taxon>
        <taxon>Actinomycetota</taxon>
        <taxon>Actinomycetes</taxon>
        <taxon>Pseudonocardiales</taxon>
        <taxon>Pseudonocardiaceae</taxon>
        <taxon>Lentzea</taxon>
    </lineage>
</organism>
<evidence type="ECO:0000313" key="3">
    <source>
        <dbReference type="Proteomes" id="UP000481360"/>
    </source>
</evidence>
<gene>
    <name evidence="2" type="ORF">G7043_40160</name>
</gene>
<proteinExistence type="predicted"/>
<protein>
    <submittedName>
        <fullName evidence="2">Uncharacterized protein</fullName>
    </submittedName>
</protein>
<feature type="transmembrane region" description="Helical" evidence="1">
    <location>
        <begin position="16"/>
        <end position="38"/>
    </location>
</feature>
<dbReference type="AlphaFoldDB" id="A0A7C9W7Y7"/>
<feature type="transmembrane region" description="Helical" evidence="1">
    <location>
        <begin position="297"/>
        <end position="316"/>
    </location>
</feature>
<keyword evidence="3" id="KW-1185">Reference proteome</keyword>
<keyword evidence="1" id="KW-1133">Transmembrane helix</keyword>
<feature type="transmembrane region" description="Helical" evidence="1">
    <location>
        <begin position="44"/>
        <end position="61"/>
    </location>
</feature>
<reference evidence="2 3" key="1">
    <citation type="submission" date="2020-03" db="EMBL/GenBank/DDBJ databases">
        <title>Isolation and identification of active actinomycetes.</title>
        <authorList>
            <person name="Sun X."/>
        </authorList>
    </citation>
    <scope>NUCLEOTIDE SEQUENCE [LARGE SCALE GENOMIC DNA]</scope>
    <source>
        <strain evidence="2 3">NEAU-D13</strain>
    </source>
</reference>
<keyword evidence="1" id="KW-0472">Membrane</keyword>
<dbReference type="Proteomes" id="UP000481360">
    <property type="component" value="Unassembled WGS sequence"/>
</dbReference>
<keyword evidence="1" id="KW-0812">Transmembrane</keyword>
<name>A0A7C9W7Y7_9PSEU</name>
<dbReference type="EMBL" id="JAAMPJ010000015">
    <property type="protein sequence ID" value="NGY65139.1"/>
    <property type="molecule type" value="Genomic_DNA"/>
</dbReference>
<accession>A0A7C9W7Y7</accession>